<feature type="active site" description="Proton acceptor" evidence="7">
    <location>
        <position position="732"/>
    </location>
</feature>
<dbReference type="PANTHER" id="PTHR14226:SF10">
    <property type="entry name" value="TRIACYLGLYCEROL LIPASE 4-RELATED"/>
    <property type="match status" value="1"/>
</dbReference>
<dbReference type="InterPro" id="IPR050301">
    <property type="entry name" value="NTE"/>
</dbReference>
<evidence type="ECO:0000256" key="3">
    <source>
        <dbReference type="ARBA" id="ARBA00022801"/>
    </source>
</evidence>
<feature type="short sequence motif" description="GXGXXG" evidence="7">
    <location>
        <begin position="552"/>
        <end position="557"/>
    </location>
</feature>
<gene>
    <name evidence="10" type="ORF">BHQ10_010219</name>
</gene>
<dbReference type="Proteomes" id="UP000249363">
    <property type="component" value="Unassembled WGS sequence"/>
</dbReference>
<dbReference type="CDD" id="cd07230">
    <property type="entry name" value="Pat_TGL4-5_like"/>
    <property type="match status" value="1"/>
</dbReference>
<feature type="compositionally biased region" description="Low complexity" evidence="8">
    <location>
        <begin position="1042"/>
        <end position="1058"/>
    </location>
</feature>
<evidence type="ECO:0000256" key="1">
    <source>
        <dbReference type="ARBA" id="ARBA00002682"/>
    </source>
</evidence>
<name>A0A364LEI7_TALAM</name>
<dbReference type="InterPro" id="IPR016035">
    <property type="entry name" value="Acyl_Trfase/lysoPLipase"/>
</dbReference>
<keyword evidence="5" id="KW-1133">Transmembrane helix</keyword>
<keyword evidence="11" id="KW-1185">Reference proteome</keyword>
<feature type="compositionally biased region" description="Polar residues" evidence="8">
    <location>
        <begin position="980"/>
        <end position="997"/>
    </location>
</feature>
<evidence type="ECO:0000313" key="11">
    <source>
        <dbReference type="Proteomes" id="UP000249363"/>
    </source>
</evidence>
<dbReference type="GO" id="GO:0016042">
    <property type="term" value="P:lipid catabolic process"/>
    <property type="evidence" value="ECO:0007669"/>
    <property type="project" value="UniProtKB-UniRule"/>
</dbReference>
<comment type="caution">
    <text evidence="10">The sequence shown here is derived from an EMBL/GenBank/DDBJ whole genome shotgun (WGS) entry which is preliminary data.</text>
</comment>
<dbReference type="GeneID" id="63799433"/>
<reference evidence="10 11" key="1">
    <citation type="journal article" date="2017" name="Biotechnol. Biofuels">
        <title>Differential beta-glucosidase expression as a function of carbon source availability in Talaromyces amestolkiae: a genomic and proteomic approach.</title>
        <authorList>
            <person name="de Eugenio L.I."/>
            <person name="Mendez-Liter J.A."/>
            <person name="Nieto-Dominguez M."/>
            <person name="Alonso L."/>
            <person name="Gil-Munoz J."/>
            <person name="Barriuso J."/>
            <person name="Prieto A."/>
            <person name="Martinez M.J."/>
        </authorList>
    </citation>
    <scope>NUCLEOTIDE SEQUENCE [LARGE SCALE GENOMIC DNA]</scope>
    <source>
        <strain evidence="10 11">CIB</strain>
    </source>
</reference>
<dbReference type="PROSITE" id="PS51635">
    <property type="entry name" value="PNPLA"/>
    <property type="match status" value="1"/>
</dbReference>
<keyword evidence="4 7" id="KW-0442">Lipid degradation</keyword>
<dbReference type="AlphaFoldDB" id="A0A364LEI7"/>
<feature type="domain" description="PNPLA" evidence="9">
    <location>
        <begin position="548"/>
        <end position="745"/>
    </location>
</feature>
<evidence type="ECO:0000256" key="8">
    <source>
        <dbReference type="SAM" id="MobiDB-lite"/>
    </source>
</evidence>
<evidence type="ECO:0000256" key="4">
    <source>
        <dbReference type="ARBA" id="ARBA00022963"/>
    </source>
</evidence>
<comment type="caution">
    <text evidence="7">Lacks conserved residue(s) required for the propagation of feature annotation.</text>
</comment>
<dbReference type="Pfam" id="PF11815">
    <property type="entry name" value="DUF3336"/>
    <property type="match status" value="1"/>
</dbReference>
<dbReference type="InterPro" id="IPR000073">
    <property type="entry name" value="AB_hydrolase_1"/>
</dbReference>
<evidence type="ECO:0000313" key="10">
    <source>
        <dbReference type="EMBL" id="RAO74207.1"/>
    </source>
</evidence>
<accession>A0A364LEI7</accession>
<dbReference type="PANTHER" id="PTHR14226">
    <property type="entry name" value="NEUROPATHY TARGET ESTERASE/SWISS CHEESE D.MELANOGASTER"/>
    <property type="match status" value="1"/>
</dbReference>
<evidence type="ECO:0000256" key="7">
    <source>
        <dbReference type="PROSITE-ProRule" id="PRU01161"/>
    </source>
</evidence>
<dbReference type="Pfam" id="PF12697">
    <property type="entry name" value="Abhydrolase_6"/>
    <property type="match status" value="1"/>
</dbReference>
<dbReference type="InterPro" id="IPR029058">
    <property type="entry name" value="AB_hydrolase_fold"/>
</dbReference>
<evidence type="ECO:0000256" key="2">
    <source>
        <dbReference type="ARBA" id="ARBA00022692"/>
    </source>
</evidence>
<evidence type="ECO:0000256" key="5">
    <source>
        <dbReference type="ARBA" id="ARBA00022989"/>
    </source>
</evidence>
<dbReference type="GO" id="GO:0004806">
    <property type="term" value="F:triacylglycerol lipase activity"/>
    <property type="evidence" value="ECO:0007669"/>
    <property type="project" value="InterPro"/>
</dbReference>
<keyword evidence="3 7" id="KW-0378">Hydrolase</keyword>
<sequence>MKPLREFFIPSIHDGTRLSCRIYQLHGIDYQTQPAIKAAIVAHPYASLGGNNDDPVVGSIAAELVRKGYIVLTLNLRGAGYSGGSTSWTGKPEMGDYISAYGFMLKYSQLLAPGKPVELVLAGYSYGSMIASHQPDVENVISIFSKPTGDSIAARILVKAKKLVAGEPEETEEEYYATEEVQLDEDTASDLPAAKISFLLVSPILSYALGFVTLWGNLTKLSVQGHNIVTPVLEERLPKVPSLIIYGTDDMFTSEKKLQNWTKKLKDVPESQVDAVEIRMAGHFWVEPSFHQQLRQAVDRNLAWIAGSPEHRQRSAHRPIMTTFRDPTSVHAQIHKKKSLRLDQSRNAENGAAKSSRLAKRASIAGFSSLVKDGVSWAGDRLNTYRDGLSREAREEKVRRENRKQLLYLKMQNAVSFEEWRSCACELDELEGNNKWKETLESDEYNPALVLERMRELEDARISCDVSRMLFLVRTALSRDLGNMSSVTLYRHSHIGTKNLIDEYITTALNTISTLLDLSGNDRCDSAEMQYILDQLLSSRQAFGRSAISLSGGGTFGMNHVGVIKALWEAKLVPRIISGASAGSIVASIFCAHTDDQIPAVLEAFPYGDLAVFEPEGNQLPPLQKMARLLKYGSVYDSSNLERVMRNWLGDMTFHEAYNRTRKILNICISSAGLYELPRLLNYITAPNVLIWSAITVSCSVPFVFSPSVLMAKDPLTGENVPWHDDRGQWIDGSVDGDLPMTHLAEMFNVNHFIVSQVNPHVLPFLERETGPGKDDQRQAWFSSPWLNAMTNLARDEALHRMNVFSEMGVFQNEFMKTASILSQKYSGDINIYPEIPYTHFLRILQNPNTEFILQTCLKGEQATWPVISRVRNHLAIELALDSAVQTMRARVALSPPVAVPLSLSYTGTQSRMLPEGNQRADMFPRRSSYSEAGRARSTQSSSHRRPNGDLRKAHSSVSIELAGLQRPVSPVSKYKHGQTKSLTESPRNSRSNVTRTNADETYFIVPSDSDDESYTSWSQRPNMSYHGTYTGSSPFIDTPRSGRTSSAASRRSSIAKKSSSHPTRPMSAGEIYK</sequence>
<protein>
    <recommendedName>
        <fullName evidence="9">PNPLA domain-containing protein</fullName>
    </recommendedName>
</protein>
<keyword evidence="5" id="KW-0472">Membrane</keyword>
<dbReference type="RefSeq" id="XP_040738721.1">
    <property type="nucleotide sequence ID" value="XM_040872825.1"/>
</dbReference>
<dbReference type="GO" id="GO:0006641">
    <property type="term" value="P:triglyceride metabolic process"/>
    <property type="evidence" value="ECO:0007669"/>
    <property type="project" value="UniProtKB-ARBA"/>
</dbReference>
<evidence type="ECO:0000259" key="9">
    <source>
        <dbReference type="PROSITE" id="PS51635"/>
    </source>
</evidence>
<dbReference type="Gene3D" id="3.40.50.1820">
    <property type="entry name" value="alpha/beta hydrolase"/>
    <property type="match status" value="1"/>
</dbReference>
<dbReference type="EMBL" id="MIKG01000030">
    <property type="protein sequence ID" value="RAO74207.1"/>
    <property type="molecule type" value="Genomic_DNA"/>
</dbReference>
<dbReference type="SUPFAM" id="SSF53474">
    <property type="entry name" value="alpha/beta-Hydrolases"/>
    <property type="match status" value="1"/>
</dbReference>
<dbReference type="Gene3D" id="3.40.1090.10">
    <property type="entry name" value="Cytosolic phospholipase A2 catalytic domain"/>
    <property type="match status" value="2"/>
</dbReference>
<proteinExistence type="predicted"/>
<keyword evidence="2" id="KW-0812">Transmembrane</keyword>
<dbReference type="InterPro" id="IPR002641">
    <property type="entry name" value="PNPLA_dom"/>
</dbReference>
<keyword evidence="6 7" id="KW-0443">Lipid metabolism</keyword>
<evidence type="ECO:0000256" key="6">
    <source>
        <dbReference type="ARBA" id="ARBA00023098"/>
    </source>
</evidence>
<feature type="region of interest" description="Disordered" evidence="8">
    <location>
        <begin position="909"/>
        <end position="1074"/>
    </location>
</feature>
<comment type="function">
    <text evidence="1">Probable lipid hydrolase.</text>
</comment>
<feature type="active site" description="Nucleophile" evidence="7">
    <location>
        <position position="581"/>
    </location>
</feature>
<dbReference type="InterPro" id="IPR021771">
    <property type="entry name" value="Triacylglycerol_lipase_N"/>
</dbReference>
<dbReference type="Pfam" id="PF01734">
    <property type="entry name" value="Patatin"/>
    <property type="match status" value="1"/>
</dbReference>
<feature type="compositionally biased region" description="Polar residues" evidence="8">
    <location>
        <begin position="1015"/>
        <end position="1036"/>
    </location>
</feature>
<dbReference type="OrthoDB" id="10049244at2759"/>
<feature type="short sequence motif" description="GXSXG" evidence="7">
    <location>
        <begin position="579"/>
        <end position="583"/>
    </location>
</feature>
<dbReference type="STRING" id="1196081.A0A364LEI7"/>
<dbReference type="SUPFAM" id="SSF52151">
    <property type="entry name" value="FabD/lysophospholipase-like"/>
    <property type="match status" value="1"/>
</dbReference>
<organism evidence="10 11">
    <name type="scientific">Talaromyces amestolkiae</name>
    <dbReference type="NCBI Taxonomy" id="1196081"/>
    <lineage>
        <taxon>Eukaryota</taxon>
        <taxon>Fungi</taxon>
        <taxon>Dikarya</taxon>
        <taxon>Ascomycota</taxon>
        <taxon>Pezizomycotina</taxon>
        <taxon>Eurotiomycetes</taxon>
        <taxon>Eurotiomycetidae</taxon>
        <taxon>Eurotiales</taxon>
        <taxon>Trichocomaceae</taxon>
        <taxon>Talaromyces</taxon>
        <taxon>Talaromyces sect. Talaromyces</taxon>
    </lineage>
</organism>